<dbReference type="SUPFAM" id="SSF51735">
    <property type="entry name" value="NAD(P)-binding Rossmann-fold domains"/>
    <property type="match status" value="1"/>
</dbReference>
<keyword evidence="5" id="KW-1185">Reference proteome</keyword>
<dbReference type="STRING" id="1777140.AWB79_06901"/>
<accession>A0A158DER8</accession>
<evidence type="ECO:0000313" key="4">
    <source>
        <dbReference type="EMBL" id="SAK93051.1"/>
    </source>
</evidence>
<comment type="caution">
    <text evidence="4">The sequence shown here is derived from an EMBL/GenBank/DDBJ whole genome shotgun (WGS) entry which is preliminary data.</text>
</comment>
<reference evidence="4" key="1">
    <citation type="submission" date="2016-01" db="EMBL/GenBank/DDBJ databases">
        <authorList>
            <person name="Peeters C."/>
        </authorList>
    </citation>
    <scope>NUCLEOTIDE SEQUENCE</scope>
    <source>
        <strain evidence="4">LMG 29322</strain>
    </source>
</reference>
<keyword evidence="2" id="KW-0560">Oxidoreductase</keyword>
<dbReference type="InterPro" id="IPR036291">
    <property type="entry name" value="NAD(P)-bd_dom_sf"/>
</dbReference>
<dbReference type="Proteomes" id="UP000054851">
    <property type="component" value="Unassembled WGS sequence"/>
</dbReference>
<dbReference type="InterPro" id="IPR002347">
    <property type="entry name" value="SDR_fam"/>
</dbReference>
<evidence type="ECO:0000313" key="5">
    <source>
        <dbReference type="Proteomes" id="UP000054851"/>
    </source>
</evidence>
<evidence type="ECO:0000256" key="2">
    <source>
        <dbReference type="ARBA" id="ARBA00023002"/>
    </source>
</evidence>
<gene>
    <name evidence="4" type="ORF">AWB79_06901</name>
</gene>
<dbReference type="RefSeq" id="WP_061171907.1">
    <property type="nucleotide sequence ID" value="NZ_FCOA02000041.1"/>
</dbReference>
<protein>
    <submittedName>
        <fullName evidence="4">Dehydrogenase</fullName>
    </submittedName>
</protein>
<dbReference type="GO" id="GO:0016491">
    <property type="term" value="F:oxidoreductase activity"/>
    <property type="evidence" value="ECO:0007669"/>
    <property type="project" value="UniProtKB-KW"/>
</dbReference>
<dbReference type="PRINTS" id="PR00081">
    <property type="entry name" value="GDHRDH"/>
</dbReference>
<dbReference type="PANTHER" id="PTHR43639">
    <property type="entry name" value="OXIDOREDUCTASE, SHORT-CHAIN DEHYDROGENASE/REDUCTASE FAMILY (AFU_ORTHOLOGUE AFUA_5G02870)"/>
    <property type="match status" value="1"/>
</dbReference>
<evidence type="ECO:0000256" key="3">
    <source>
        <dbReference type="SAM" id="MobiDB-lite"/>
    </source>
</evidence>
<dbReference type="EMBL" id="FCOA02000041">
    <property type="protein sequence ID" value="SAK93051.1"/>
    <property type="molecule type" value="Genomic_DNA"/>
</dbReference>
<dbReference type="Gene3D" id="3.40.50.720">
    <property type="entry name" value="NAD(P)-binding Rossmann-like Domain"/>
    <property type="match status" value="1"/>
</dbReference>
<evidence type="ECO:0000256" key="1">
    <source>
        <dbReference type="ARBA" id="ARBA00006484"/>
    </source>
</evidence>
<dbReference type="OrthoDB" id="5292672at2"/>
<sequence length="284" mass="29760">MSASKPFSSVNSPSSGPVSPSRAVLVTGAARRIGRGVALEFARQGWNVAVHYGGSEREAHETVAEIEALGRRAVALKADLGVEAEVARLVPACVEAFGELNCIVNCASRFDEDSATDFGYAKLLEMTAVNVAAPVLLARMLHEITPDEGGHDDAKRGVVINVLDQKLYNMNPDYLSYTLTKAALENATVALAQALGPKLRVAGLAPGLTLISTGQTPASFEAAHRVTPLNRASTVADVAQAACYLANAHGVTGTTLVVDGGQHLVPSPRDVMYMFATHKAATTP</sequence>
<dbReference type="Pfam" id="PF13561">
    <property type="entry name" value="adh_short_C2"/>
    <property type="match status" value="1"/>
</dbReference>
<comment type="similarity">
    <text evidence="1">Belongs to the short-chain dehydrogenases/reductases (SDR) family.</text>
</comment>
<feature type="region of interest" description="Disordered" evidence="3">
    <location>
        <begin position="1"/>
        <end position="21"/>
    </location>
</feature>
<organism evidence="4 5">
    <name type="scientific">Caballeronia hypogeia</name>
    <dbReference type="NCBI Taxonomy" id="1777140"/>
    <lineage>
        <taxon>Bacteria</taxon>
        <taxon>Pseudomonadati</taxon>
        <taxon>Pseudomonadota</taxon>
        <taxon>Betaproteobacteria</taxon>
        <taxon>Burkholderiales</taxon>
        <taxon>Burkholderiaceae</taxon>
        <taxon>Caballeronia</taxon>
    </lineage>
</organism>
<dbReference type="NCBIfam" id="NF006597">
    <property type="entry name" value="PRK09134.1"/>
    <property type="match status" value="1"/>
</dbReference>
<name>A0A158DER8_9BURK</name>
<dbReference type="AlphaFoldDB" id="A0A158DER8"/>
<proteinExistence type="inferred from homology"/>
<dbReference type="PANTHER" id="PTHR43639:SF1">
    <property type="entry name" value="SHORT-CHAIN DEHYDROGENASE_REDUCTASE FAMILY PROTEIN"/>
    <property type="match status" value="1"/>
</dbReference>